<dbReference type="GO" id="GO:0006886">
    <property type="term" value="P:intracellular protein transport"/>
    <property type="evidence" value="ECO:0007669"/>
    <property type="project" value="InterPro"/>
</dbReference>
<feature type="region of interest" description="Disordered" evidence="1">
    <location>
        <begin position="286"/>
        <end position="311"/>
    </location>
</feature>
<dbReference type="InterPro" id="IPR006896">
    <property type="entry name" value="Sec23/24_trunk_dom"/>
</dbReference>
<feature type="domain" description="Sec23/Sec24 trunk" evidence="2">
    <location>
        <begin position="499"/>
        <end position="618"/>
    </location>
</feature>
<dbReference type="Gene3D" id="3.40.50.410">
    <property type="entry name" value="von Willebrand factor, type A domain"/>
    <property type="match status" value="1"/>
</dbReference>
<feature type="compositionally biased region" description="Low complexity" evidence="1">
    <location>
        <begin position="112"/>
        <end position="121"/>
    </location>
</feature>
<feature type="compositionally biased region" description="Pro residues" evidence="1">
    <location>
        <begin position="90"/>
        <end position="111"/>
    </location>
</feature>
<evidence type="ECO:0000256" key="1">
    <source>
        <dbReference type="SAM" id="MobiDB-lite"/>
    </source>
</evidence>
<dbReference type="InterPro" id="IPR036465">
    <property type="entry name" value="vWFA_dom_sf"/>
</dbReference>
<dbReference type="GO" id="GO:0008270">
    <property type="term" value="F:zinc ion binding"/>
    <property type="evidence" value="ECO:0007669"/>
    <property type="project" value="InterPro"/>
</dbReference>
<gene>
    <name evidence="3" type="ORF">DCAF_LOCUS19648</name>
</gene>
<evidence type="ECO:0000313" key="3">
    <source>
        <dbReference type="EMBL" id="CAK7346969.1"/>
    </source>
</evidence>
<feature type="compositionally biased region" description="Pro residues" evidence="1">
    <location>
        <begin position="1"/>
        <end position="10"/>
    </location>
</feature>
<dbReference type="SUPFAM" id="SSF53300">
    <property type="entry name" value="vWA-like"/>
    <property type="match status" value="1"/>
</dbReference>
<dbReference type="GO" id="GO:0090110">
    <property type="term" value="P:COPII-coated vesicle cargo loading"/>
    <property type="evidence" value="ECO:0007669"/>
    <property type="project" value="TreeGrafter"/>
</dbReference>
<feature type="compositionally biased region" description="Low complexity" evidence="1">
    <location>
        <begin position="197"/>
        <end position="226"/>
    </location>
</feature>
<dbReference type="SUPFAM" id="SSF82919">
    <property type="entry name" value="Zn-finger domain of Sec23/24"/>
    <property type="match status" value="1"/>
</dbReference>
<sequence length="707" mass="75332">MASPMPPGAPRPGYGQQPSTKYNPNVLADNMQNLNLNQPPAMPNSGSRPSPGLPMASPPRSTLPGPTFWSTGVPSPPSTLPPNVAAGRPSGPPVSQPPPPFASRPPPPGPVPSSTRGPVVPTSGGFPSSGSRNGHTVPPPPGVHPIHFASSSSLSSGPVVNTLSVPPNGAVTNGMPFASGAMPGGPRFPSVTSVPQPSMGSPPVVSAAAAPQSPPVSSVQSRPPFSLGAPGVPPPFLAGTQGVPPSPGPPFGAQTWPEQPQQPPRMFGMPPPLASHPMRAISPAMGQAGVPLAGHPKMDSKSPPRPTPTYTSIQHETRLKNQANPPPPVSSEFIARDTGNCNPRYMRCTINQIPCTADLLNTSAMQLALSVQPLVLPHPAEEPIQVADFGESGPLRCSCCKGFADETPRDYQCNLGPDGRRRDADERPELCRGTVEFVASKEYMKDDDDDDDDDSPFMLAIGTLWIELLTLIRSISVDKHSFDLFWWKKYALWSQVREPMPTVYFFLIDVSMNAIKTGATAAACNAINQVISDLPEGPRTTVGIATFDSTIHFYNLKRALQQPLMLIVPDVEDVYTPLQTDVVVQLSEENLELLLEDIPLMFQDNRTAESAFGAAIKYTGYGRFTCAKSGQWPSLWFKLDPVGGWGPAAFLSIKSTGGKLLVFQSGKLLTELLSSMALFLFFGRKLNGKRDVNRLSDVVNAAAEFPE</sequence>
<accession>A0AAV1SAQ6</accession>
<dbReference type="PANTHER" id="PTHR13803:SF4">
    <property type="entry name" value="SECRETORY 24CD, ISOFORM C"/>
    <property type="match status" value="1"/>
</dbReference>
<dbReference type="GO" id="GO:0070971">
    <property type="term" value="C:endoplasmic reticulum exit site"/>
    <property type="evidence" value="ECO:0007669"/>
    <property type="project" value="TreeGrafter"/>
</dbReference>
<dbReference type="Gene3D" id="2.60.40.1670">
    <property type="entry name" value="beta-sandwich domain of Sec23/24"/>
    <property type="match status" value="1"/>
</dbReference>
<feature type="region of interest" description="Disordered" evidence="1">
    <location>
        <begin position="1"/>
        <end position="156"/>
    </location>
</feature>
<dbReference type="GO" id="GO:0030127">
    <property type="term" value="C:COPII vesicle coat"/>
    <property type="evidence" value="ECO:0007669"/>
    <property type="project" value="InterPro"/>
</dbReference>
<dbReference type="InterPro" id="IPR050550">
    <property type="entry name" value="SEC23_SEC24_subfamily"/>
</dbReference>
<dbReference type="SUPFAM" id="SSF81995">
    <property type="entry name" value="beta-sandwich domain of Sec23/24"/>
    <property type="match status" value="1"/>
</dbReference>
<protein>
    <recommendedName>
        <fullName evidence="2">Sec23/Sec24 trunk domain-containing protein</fullName>
    </recommendedName>
</protein>
<comment type="caution">
    <text evidence="3">The sequence shown here is derived from an EMBL/GenBank/DDBJ whole genome shotgun (WGS) entry which is preliminary data.</text>
</comment>
<dbReference type="InterPro" id="IPR036174">
    <property type="entry name" value="Znf_Sec23_Sec24_sf"/>
</dbReference>
<feature type="compositionally biased region" description="Polar residues" evidence="1">
    <location>
        <begin position="30"/>
        <end position="48"/>
    </location>
</feature>
<dbReference type="GO" id="GO:0000149">
    <property type="term" value="F:SNARE binding"/>
    <property type="evidence" value="ECO:0007669"/>
    <property type="project" value="TreeGrafter"/>
</dbReference>
<evidence type="ECO:0000313" key="4">
    <source>
        <dbReference type="Proteomes" id="UP001314170"/>
    </source>
</evidence>
<name>A0AAV1SAQ6_9ROSI</name>
<dbReference type="PANTHER" id="PTHR13803">
    <property type="entry name" value="SEC24-RELATED PROTEIN"/>
    <property type="match status" value="1"/>
</dbReference>
<organism evidence="3 4">
    <name type="scientific">Dovyalis caffra</name>
    <dbReference type="NCBI Taxonomy" id="77055"/>
    <lineage>
        <taxon>Eukaryota</taxon>
        <taxon>Viridiplantae</taxon>
        <taxon>Streptophyta</taxon>
        <taxon>Embryophyta</taxon>
        <taxon>Tracheophyta</taxon>
        <taxon>Spermatophyta</taxon>
        <taxon>Magnoliopsida</taxon>
        <taxon>eudicotyledons</taxon>
        <taxon>Gunneridae</taxon>
        <taxon>Pentapetalae</taxon>
        <taxon>rosids</taxon>
        <taxon>fabids</taxon>
        <taxon>Malpighiales</taxon>
        <taxon>Salicaceae</taxon>
        <taxon>Flacourtieae</taxon>
        <taxon>Dovyalis</taxon>
    </lineage>
</organism>
<proteinExistence type="predicted"/>
<dbReference type="AlphaFoldDB" id="A0AAV1SAQ6"/>
<dbReference type="Pfam" id="PF04811">
    <property type="entry name" value="Sec23_trunk"/>
    <property type="match status" value="1"/>
</dbReference>
<evidence type="ECO:0000259" key="2">
    <source>
        <dbReference type="Pfam" id="PF04811"/>
    </source>
</evidence>
<dbReference type="EMBL" id="CAWUPB010001173">
    <property type="protein sequence ID" value="CAK7346969.1"/>
    <property type="molecule type" value="Genomic_DNA"/>
</dbReference>
<feature type="region of interest" description="Disordered" evidence="1">
    <location>
        <begin position="192"/>
        <end position="263"/>
    </location>
</feature>
<keyword evidence="4" id="KW-1185">Reference proteome</keyword>
<reference evidence="3 4" key="1">
    <citation type="submission" date="2024-01" db="EMBL/GenBank/DDBJ databases">
        <authorList>
            <person name="Waweru B."/>
        </authorList>
    </citation>
    <scope>NUCLEOTIDE SEQUENCE [LARGE SCALE GENOMIC DNA]</scope>
</reference>
<dbReference type="Proteomes" id="UP001314170">
    <property type="component" value="Unassembled WGS sequence"/>
</dbReference>